<organism evidence="5">
    <name type="scientific">Ananas comosus var. bracteatus</name>
    <name type="common">red pineapple</name>
    <dbReference type="NCBI Taxonomy" id="296719"/>
    <lineage>
        <taxon>Eukaryota</taxon>
        <taxon>Viridiplantae</taxon>
        <taxon>Streptophyta</taxon>
        <taxon>Embryophyta</taxon>
        <taxon>Tracheophyta</taxon>
        <taxon>Spermatophyta</taxon>
        <taxon>Magnoliopsida</taxon>
        <taxon>Liliopsida</taxon>
        <taxon>Poales</taxon>
        <taxon>Bromeliaceae</taxon>
        <taxon>Bromelioideae</taxon>
        <taxon>Ananas</taxon>
    </lineage>
</organism>
<dbReference type="Gene3D" id="4.10.60.10">
    <property type="entry name" value="Zinc finger, CCHC-type"/>
    <property type="match status" value="1"/>
</dbReference>
<dbReference type="EMBL" id="LR862150">
    <property type="protein sequence ID" value="CAD1833008.1"/>
    <property type="molecule type" value="Genomic_DNA"/>
</dbReference>
<evidence type="ECO:0000256" key="3">
    <source>
        <dbReference type="SAM" id="MobiDB-lite"/>
    </source>
</evidence>
<dbReference type="GO" id="GO:0003676">
    <property type="term" value="F:nucleic acid binding"/>
    <property type="evidence" value="ECO:0007669"/>
    <property type="project" value="InterPro"/>
</dbReference>
<feature type="compositionally biased region" description="Polar residues" evidence="3">
    <location>
        <begin position="369"/>
        <end position="390"/>
    </location>
</feature>
<evidence type="ECO:0000256" key="1">
    <source>
        <dbReference type="PROSITE-ProRule" id="PRU00047"/>
    </source>
</evidence>
<feature type="region of interest" description="Disordered" evidence="3">
    <location>
        <begin position="363"/>
        <end position="394"/>
    </location>
</feature>
<evidence type="ECO:0000259" key="4">
    <source>
        <dbReference type="PROSITE" id="PS50158"/>
    </source>
</evidence>
<keyword evidence="1" id="KW-0863">Zinc-finger</keyword>
<dbReference type="SUPFAM" id="SSF57756">
    <property type="entry name" value="Retrovirus zinc finger-like domains"/>
    <property type="match status" value="1"/>
</dbReference>
<dbReference type="PANTHER" id="PTHR15503">
    <property type="entry name" value="LDOC1 RELATED"/>
    <property type="match status" value="1"/>
</dbReference>
<dbReference type="InterPro" id="IPR036875">
    <property type="entry name" value="Znf_CCHC_sf"/>
</dbReference>
<feature type="region of interest" description="Disordered" evidence="3">
    <location>
        <begin position="286"/>
        <end position="325"/>
    </location>
</feature>
<keyword evidence="1" id="KW-0862">Zinc</keyword>
<dbReference type="InterPro" id="IPR032567">
    <property type="entry name" value="RTL1-rel"/>
</dbReference>
<feature type="region of interest" description="Disordered" evidence="3">
    <location>
        <begin position="1"/>
        <end position="26"/>
    </location>
</feature>
<dbReference type="InterPro" id="IPR001878">
    <property type="entry name" value="Znf_CCHC"/>
</dbReference>
<name>A0A6V7PQR8_ANACO</name>
<dbReference type="AlphaFoldDB" id="A0A6V7PQR8"/>
<dbReference type="GO" id="GO:0008270">
    <property type="term" value="F:zinc ion binding"/>
    <property type="evidence" value="ECO:0007669"/>
    <property type="project" value="UniProtKB-KW"/>
</dbReference>
<reference evidence="5" key="1">
    <citation type="submission" date="2020-07" db="EMBL/GenBank/DDBJ databases">
        <authorList>
            <person name="Lin J."/>
        </authorList>
    </citation>
    <scope>NUCLEOTIDE SEQUENCE</scope>
</reference>
<gene>
    <name evidence="5" type="ORF">CB5_LOCUS16219</name>
</gene>
<feature type="compositionally biased region" description="Basic and acidic residues" evidence="3">
    <location>
        <begin position="286"/>
        <end position="298"/>
    </location>
</feature>
<evidence type="ECO:0000313" key="5">
    <source>
        <dbReference type="EMBL" id="CAD1833008.1"/>
    </source>
</evidence>
<dbReference type="Pfam" id="PF00098">
    <property type="entry name" value="zf-CCHC"/>
    <property type="match status" value="1"/>
</dbReference>
<sequence length="488" mass="53551">MPPRRLTRSTPASPFEVPEQSGSDEVQELRAQVSALVGAMQRQEENIKRLQDLVSQQATTAASGSQDVPVPEPPVVVPPPPVFIPPVVSGPSSSDSAATKAEHERSLSVLTAFMRFNPPMFDGTEADPWVLETWFTSMEALFEDIYTLEKDKVHLAAHCFENDAQIWWQKAKKSRVLNPSSITWEEFREIVFMEYFPDSDRRKMKEDFRKLRQGSRSVREYEREFTHLVNCVPGMVHTDRDRADYFERGLRPEIFRIISALKLKSFEEVLDRALWVERSNAIAREERESFDREREREKGKKRTAGGAGGQSSFTRPPRYPRPQQRYQGPPGCVICGGNHQVVACPQKDGKCFKCGQPGHISRDCPRGASSAQPTASVQSPARQRAGSTPAMSAGHTFVPRQYEPLRPAPSGRVFATQVEDPAVVDDVVAGIEQQQQQAAAGAAAAAAAAGAPAASSSASSSSSMRSKQQHAQQAVAAACAAAAAAYAA</sequence>
<dbReference type="PROSITE" id="PS50158">
    <property type="entry name" value="ZF_CCHC"/>
    <property type="match status" value="1"/>
</dbReference>
<dbReference type="InterPro" id="IPR005162">
    <property type="entry name" value="Retrotrans_gag_dom"/>
</dbReference>
<keyword evidence="1" id="KW-0479">Metal-binding</keyword>
<dbReference type="PANTHER" id="PTHR15503:SF45">
    <property type="entry name" value="RNA-DIRECTED DNA POLYMERASE HOMOLOG"/>
    <property type="match status" value="1"/>
</dbReference>
<feature type="region of interest" description="Disordered" evidence="3">
    <location>
        <begin position="449"/>
        <end position="472"/>
    </location>
</feature>
<dbReference type="Pfam" id="PF03732">
    <property type="entry name" value="Retrotrans_gag"/>
    <property type="match status" value="1"/>
</dbReference>
<feature type="domain" description="CCHC-type" evidence="4">
    <location>
        <begin position="350"/>
        <end position="366"/>
    </location>
</feature>
<dbReference type="SMART" id="SM00343">
    <property type="entry name" value="ZnF_C2HC"/>
    <property type="match status" value="2"/>
</dbReference>
<proteinExistence type="predicted"/>
<feature type="coiled-coil region" evidence="2">
    <location>
        <begin position="26"/>
        <end position="60"/>
    </location>
</feature>
<protein>
    <recommendedName>
        <fullName evidence="4">CCHC-type domain-containing protein</fullName>
    </recommendedName>
</protein>
<accession>A0A6V7PQR8</accession>
<evidence type="ECO:0000256" key="2">
    <source>
        <dbReference type="SAM" id="Coils"/>
    </source>
</evidence>
<keyword evidence="2" id="KW-0175">Coiled coil</keyword>